<gene>
    <name evidence="1" type="ORF">PM001_LOCUS31260</name>
</gene>
<name>A0AAV1VIK9_9STRA</name>
<comment type="caution">
    <text evidence="1">The sequence shown here is derived from an EMBL/GenBank/DDBJ whole genome shotgun (WGS) entry which is preliminary data.</text>
</comment>
<organism evidence="1 2">
    <name type="scientific">Peronospora matthiolae</name>
    <dbReference type="NCBI Taxonomy" id="2874970"/>
    <lineage>
        <taxon>Eukaryota</taxon>
        <taxon>Sar</taxon>
        <taxon>Stramenopiles</taxon>
        <taxon>Oomycota</taxon>
        <taxon>Peronosporomycetes</taxon>
        <taxon>Peronosporales</taxon>
        <taxon>Peronosporaceae</taxon>
        <taxon>Peronospora</taxon>
    </lineage>
</organism>
<protein>
    <submittedName>
        <fullName evidence="1">Uncharacterized protein</fullName>
    </submittedName>
</protein>
<evidence type="ECO:0000313" key="2">
    <source>
        <dbReference type="Proteomes" id="UP001162060"/>
    </source>
</evidence>
<sequence>MNSNRSQNLGLIVDKVGGVVMKANVISLHPNTAKDDRPNHMENDEEAVAVTRF</sequence>
<dbReference type="AlphaFoldDB" id="A0AAV1VIK9"/>
<dbReference type="EMBL" id="CAKLBY020000340">
    <property type="protein sequence ID" value="CAK7946110.1"/>
    <property type="molecule type" value="Genomic_DNA"/>
</dbReference>
<proteinExistence type="predicted"/>
<evidence type="ECO:0000313" key="1">
    <source>
        <dbReference type="EMBL" id="CAK7946110.1"/>
    </source>
</evidence>
<dbReference type="Proteomes" id="UP001162060">
    <property type="component" value="Unassembled WGS sequence"/>
</dbReference>
<accession>A0AAV1VIK9</accession>
<reference evidence="1" key="1">
    <citation type="submission" date="2024-01" db="EMBL/GenBank/DDBJ databases">
        <authorList>
            <person name="Webb A."/>
        </authorList>
    </citation>
    <scope>NUCLEOTIDE SEQUENCE</scope>
    <source>
        <strain evidence="1">Pm1</strain>
    </source>
</reference>